<dbReference type="PROSITE" id="PS00675">
    <property type="entry name" value="SIGMA54_INTERACT_1"/>
    <property type="match status" value="1"/>
</dbReference>
<dbReference type="InterPro" id="IPR002197">
    <property type="entry name" value="HTH_Fis"/>
</dbReference>
<keyword evidence="3" id="KW-0805">Transcription regulation</keyword>
<keyword evidence="4" id="KW-0238">DNA-binding</keyword>
<dbReference type="PANTHER" id="PTHR32071">
    <property type="entry name" value="TRANSCRIPTIONAL REGULATORY PROTEIN"/>
    <property type="match status" value="1"/>
</dbReference>
<dbReference type="PROSITE" id="PS50045">
    <property type="entry name" value="SIGMA54_INTERACT_4"/>
    <property type="match status" value="1"/>
</dbReference>
<dbReference type="FunFam" id="3.40.50.300:FF:000006">
    <property type="entry name" value="DNA-binding transcriptional regulator NtrC"/>
    <property type="match status" value="1"/>
</dbReference>
<evidence type="ECO:0000256" key="3">
    <source>
        <dbReference type="ARBA" id="ARBA00023015"/>
    </source>
</evidence>
<dbReference type="PANTHER" id="PTHR32071:SF57">
    <property type="entry name" value="C4-DICARBOXYLATE TRANSPORT TRANSCRIPTIONAL REGULATORY PROTEIN DCTD"/>
    <property type="match status" value="1"/>
</dbReference>
<dbReference type="SUPFAM" id="SSF46689">
    <property type="entry name" value="Homeodomain-like"/>
    <property type="match status" value="1"/>
</dbReference>
<dbReference type="InterPro" id="IPR027417">
    <property type="entry name" value="P-loop_NTPase"/>
</dbReference>
<dbReference type="Gene3D" id="1.10.10.60">
    <property type="entry name" value="Homeodomain-like"/>
    <property type="match status" value="1"/>
</dbReference>
<dbReference type="Pfam" id="PF00158">
    <property type="entry name" value="Sigma54_activat"/>
    <property type="match status" value="1"/>
</dbReference>
<sequence>MRAKILMTSPYPQMTEIIHEIAKELEIPVMVIEGTMTEAAQAVKQMIEKEPSIEIVISRAGTYQEIARQNIGRPLLHCDNSDFDILEAFWRAKKIGDKVAFLTFQDERYPYQFSTLKEILGFDIFLYPYQNWEQLVSQIEQAKRDGMDVIVGGGKKAMQLIQAQGMKGVHIATSRRAIARALLRANEIVNYRIEAREKAEQLQAILNMTGEAIIVTDKLGRIIYFNPSAESVLGIRASNVIGLSPQDILSISPLNDILQSISRNIVKIYDNQYVVELKTIEIESSLMGKIFILKEVNKIQQLETQIRKEIYHKGLVAKHCFDDIIHNSEKMKQVILKAQKYAETDSTILITGESGVGKELLAQSIHNASLRKDGPFVAINCAAISESLLESELFGYAEGAFTGAKKGGKPGVFELAHGGTLFLDEIGEISTKIQAILLRVLQEKEIMRVGGDRMIPVDVRVIAATNKNLWESVQKGLFREDLFFRLNVLRLQVPPLRERKDDIPLIVNRLLRQHKVSMLTWEQLPDALKQFFLDYDWPGNIRQLENVVERLVLNLDTLTQIEDFVEEILYERSGKRADLSGDFCRDNFLPMTKNGKIVITPSSMEEMEIQILEQMLKMYNNNRSLVAEKLGISRTTLWKKLKDVSG</sequence>
<dbReference type="Gene3D" id="3.40.50.2300">
    <property type="match status" value="1"/>
</dbReference>
<dbReference type="SUPFAM" id="SSF55785">
    <property type="entry name" value="PYP-like sensor domain (PAS domain)"/>
    <property type="match status" value="1"/>
</dbReference>
<protein>
    <recommendedName>
        <fullName evidence="10">Sigma-54-dependent Fis family transcriptional regulator</fullName>
    </recommendedName>
</protein>
<dbReference type="GO" id="GO:0043565">
    <property type="term" value="F:sequence-specific DNA binding"/>
    <property type="evidence" value="ECO:0007669"/>
    <property type="project" value="InterPro"/>
</dbReference>
<dbReference type="Pfam" id="PF25601">
    <property type="entry name" value="AAA_lid_14"/>
    <property type="match status" value="1"/>
</dbReference>
<dbReference type="GO" id="GO:0006355">
    <property type="term" value="P:regulation of DNA-templated transcription"/>
    <property type="evidence" value="ECO:0007669"/>
    <property type="project" value="InterPro"/>
</dbReference>
<dbReference type="Gene3D" id="1.10.8.60">
    <property type="match status" value="1"/>
</dbReference>
<dbReference type="Proteomes" id="UP000196475">
    <property type="component" value="Unassembled WGS sequence"/>
</dbReference>
<dbReference type="SUPFAM" id="SSF52540">
    <property type="entry name" value="P-loop containing nucleoside triphosphate hydrolases"/>
    <property type="match status" value="1"/>
</dbReference>
<dbReference type="AlphaFoldDB" id="A0A1Y3PW58"/>
<dbReference type="GO" id="GO:0000156">
    <property type="term" value="F:phosphorelay response regulator activity"/>
    <property type="evidence" value="ECO:0007669"/>
    <property type="project" value="InterPro"/>
</dbReference>
<feature type="domain" description="Sigma-54 factor interaction" evidence="6">
    <location>
        <begin position="324"/>
        <end position="553"/>
    </location>
</feature>
<name>A0A1Y3PW58_9BACI</name>
<dbReference type="InterPro" id="IPR010524">
    <property type="entry name" value="Sig_transdc_resp-reg_PrpR_N"/>
</dbReference>
<dbReference type="InterPro" id="IPR025662">
    <property type="entry name" value="Sigma_54_int_dom_ATP-bd_1"/>
</dbReference>
<dbReference type="EMBL" id="LZRT01000019">
    <property type="protein sequence ID" value="OUM90386.1"/>
    <property type="molecule type" value="Genomic_DNA"/>
</dbReference>
<evidence type="ECO:0000313" key="8">
    <source>
        <dbReference type="EMBL" id="OUM90386.1"/>
    </source>
</evidence>
<gene>
    <name evidence="8" type="ORF">BAA01_16220</name>
</gene>
<dbReference type="CDD" id="cd00130">
    <property type="entry name" value="PAS"/>
    <property type="match status" value="1"/>
</dbReference>
<dbReference type="InterPro" id="IPR003593">
    <property type="entry name" value="AAA+_ATPase"/>
</dbReference>
<dbReference type="InterPro" id="IPR013767">
    <property type="entry name" value="PAS_fold"/>
</dbReference>
<feature type="domain" description="PAS" evidence="7">
    <location>
        <begin position="198"/>
        <end position="242"/>
    </location>
</feature>
<evidence type="ECO:0000259" key="7">
    <source>
        <dbReference type="PROSITE" id="PS50112"/>
    </source>
</evidence>
<dbReference type="PROSITE" id="PS00676">
    <property type="entry name" value="SIGMA54_INTERACT_2"/>
    <property type="match status" value="1"/>
</dbReference>
<dbReference type="SMART" id="SM00091">
    <property type="entry name" value="PAS"/>
    <property type="match status" value="1"/>
</dbReference>
<dbReference type="Pfam" id="PF02954">
    <property type="entry name" value="HTH_8"/>
    <property type="match status" value="1"/>
</dbReference>
<proteinExistence type="predicted"/>
<accession>A0A1Y3PW58</accession>
<evidence type="ECO:0000256" key="5">
    <source>
        <dbReference type="ARBA" id="ARBA00023163"/>
    </source>
</evidence>
<evidence type="ECO:0000313" key="9">
    <source>
        <dbReference type="Proteomes" id="UP000196475"/>
    </source>
</evidence>
<evidence type="ECO:0000256" key="1">
    <source>
        <dbReference type="ARBA" id="ARBA00022741"/>
    </source>
</evidence>
<evidence type="ECO:0000256" key="2">
    <source>
        <dbReference type="ARBA" id="ARBA00022840"/>
    </source>
</evidence>
<evidence type="ECO:0008006" key="10">
    <source>
        <dbReference type="Google" id="ProtNLM"/>
    </source>
</evidence>
<dbReference type="GO" id="GO:0005524">
    <property type="term" value="F:ATP binding"/>
    <property type="evidence" value="ECO:0007669"/>
    <property type="project" value="UniProtKB-KW"/>
</dbReference>
<dbReference type="InterPro" id="IPR025943">
    <property type="entry name" value="Sigma_54_int_dom_ATP-bd_2"/>
</dbReference>
<dbReference type="InterPro" id="IPR000014">
    <property type="entry name" value="PAS"/>
</dbReference>
<dbReference type="InterPro" id="IPR009057">
    <property type="entry name" value="Homeodomain-like_sf"/>
</dbReference>
<keyword evidence="1" id="KW-0547">Nucleotide-binding</keyword>
<reference evidence="9" key="1">
    <citation type="submission" date="2016-06" db="EMBL/GenBank/DDBJ databases">
        <authorList>
            <person name="Nascimento L."/>
            <person name="Pereira R.V."/>
            <person name="Martins L.F."/>
            <person name="Quaggio R.B."/>
            <person name="Silva A.M."/>
            <person name="Setubal J.C."/>
        </authorList>
    </citation>
    <scope>NUCLEOTIDE SEQUENCE [LARGE SCALE GENOMIC DNA]</scope>
</reference>
<keyword evidence="2" id="KW-0067">ATP-binding</keyword>
<keyword evidence="5" id="KW-0804">Transcription</keyword>
<dbReference type="SUPFAM" id="SSF159800">
    <property type="entry name" value="PrpR receptor domain-like"/>
    <property type="match status" value="1"/>
</dbReference>
<dbReference type="PROSITE" id="PS00688">
    <property type="entry name" value="SIGMA54_INTERACT_3"/>
    <property type="match status" value="1"/>
</dbReference>
<dbReference type="CDD" id="cd00009">
    <property type="entry name" value="AAA"/>
    <property type="match status" value="1"/>
</dbReference>
<dbReference type="InterPro" id="IPR058031">
    <property type="entry name" value="AAA_lid_NorR"/>
</dbReference>
<comment type="caution">
    <text evidence="8">The sequence shown here is derived from an EMBL/GenBank/DDBJ whole genome shotgun (WGS) entry which is preliminary data.</text>
</comment>
<evidence type="ECO:0000259" key="6">
    <source>
        <dbReference type="PROSITE" id="PS50045"/>
    </source>
</evidence>
<dbReference type="Pfam" id="PF00989">
    <property type="entry name" value="PAS"/>
    <property type="match status" value="1"/>
</dbReference>
<dbReference type="SMART" id="SM00382">
    <property type="entry name" value="AAA"/>
    <property type="match status" value="1"/>
</dbReference>
<dbReference type="InterPro" id="IPR002078">
    <property type="entry name" value="Sigma_54_int"/>
</dbReference>
<dbReference type="Gene3D" id="3.30.450.20">
    <property type="entry name" value="PAS domain"/>
    <property type="match status" value="1"/>
</dbReference>
<organism evidence="8 9">
    <name type="scientific">Bacillus thermozeamaize</name>
    <dbReference type="NCBI Taxonomy" id="230954"/>
    <lineage>
        <taxon>Bacteria</taxon>
        <taxon>Bacillati</taxon>
        <taxon>Bacillota</taxon>
        <taxon>Bacilli</taxon>
        <taxon>Bacillales</taxon>
        <taxon>Bacillaceae</taxon>
        <taxon>Bacillus</taxon>
    </lineage>
</organism>
<dbReference type="Pfam" id="PF06506">
    <property type="entry name" value="PrpR_N"/>
    <property type="match status" value="1"/>
</dbReference>
<dbReference type="PROSITE" id="PS50112">
    <property type="entry name" value="PAS"/>
    <property type="match status" value="1"/>
</dbReference>
<evidence type="ECO:0000256" key="4">
    <source>
        <dbReference type="ARBA" id="ARBA00023125"/>
    </source>
</evidence>
<dbReference type="InterPro" id="IPR035965">
    <property type="entry name" value="PAS-like_dom_sf"/>
</dbReference>
<dbReference type="Gene3D" id="3.40.50.300">
    <property type="entry name" value="P-loop containing nucleotide triphosphate hydrolases"/>
    <property type="match status" value="1"/>
</dbReference>
<dbReference type="Gene3D" id="3.40.50.10660">
    <property type="entry name" value="PrpR receptor domain-like"/>
    <property type="match status" value="1"/>
</dbReference>
<dbReference type="InterPro" id="IPR025944">
    <property type="entry name" value="Sigma_54_int_dom_CS"/>
</dbReference>
<dbReference type="NCBIfam" id="TIGR00229">
    <property type="entry name" value="sensory_box"/>
    <property type="match status" value="1"/>
</dbReference>